<keyword evidence="2" id="KW-0560">Oxidoreductase</keyword>
<sequence>MASVIGFLRRNWLIFNPPALKKQDSALKFGILGAANIAPMALFIPAKSHPEVIIYTVAARDKAKAEAYAKKHGIPHVSDSYEAILDDPEVDVVYIPLPNGLHFEWTLRALAKGKHVLLEKPSTSNAAEAEILFKSPSSRSPMRPY</sequence>
<dbReference type="EMBL" id="JAVFKD010000001">
    <property type="protein sequence ID" value="KAK5999085.1"/>
    <property type="molecule type" value="Genomic_DNA"/>
</dbReference>
<evidence type="ECO:0000256" key="3">
    <source>
        <dbReference type="ARBA" id="ARBA00038984"/>
    </source>
</evidence>
<gene>
    <name evidence="7" type="ORF">PT974_01473</name>
</gene>
<dbReference type="InterPro" id="IPR050984">
    <property type="entry name" value="Gfo/Idh/MocA_domain"/>
</dbReference>
<protein>
    <recommendedName>
        <fullName evidence="3">D-xylose 1-dehydrogenase (NADP(+), D-xylono-1,5-lactone-forming)</fullName>
        <ecNumber evidence="3">1.1.1.179</ecNumber>
    </recommendedName>
    <alternativeName>
        <fullName evidence="4">D-xylose-NADP dehydrogenase</fullName>
    </alternativeName>
</protein>
<organism evidence="7 8">
    <name type="scientific">Cladobotryum mycophilum</name>
    <dbReference type="NCBI Taxonomy" id="491253"/>
    <lineage>
        <taxon>Eukaryota</taxon>
        <taxon>Fungi</taxon>
        <taxon>Dikarya</taxon>
        <taxon>Ascomycota</taxon>
        <taxon>Pezizomycotina</taxon>
        <taxon>Sordariomycetes</taxon>
        <taxon>Hypocreomycetidae</taxon>
        <taxon>Hypocreales</taxon>
        <taxon>Hypocreaceae</taxon>
        <taxon>Cladobotryum</taxon>
    </lineage>
</organism>
<dbReference type="PANTHER" id="PTHR22604:SF105">
    <property type="entry name" value="TRANS-1,2-DIHYDROBENZENE-1,2-DIOL DEHYDROGENASE"/>
    <property type="match status" value="1"/>
</dbReference>
<dbReference type="PANTHER" id="PTHR22604">
    <property type="entry name" value="OXIDOREDUCTASES"/>
    <property type="match status" value="1"/>
</dbReference>
<dbReference type="Pfam" id="PF01408">
    <property type="entry name" value="GFO_IDH_MocA"/>
    <property type="match status" value="1"/>
</dbReference>
<evidence type="ECO:0000313" key="8">
    <source>
        <dbReference type="Proteomes" id="UP001338125"/>
    </source>
</evidence>
<evidence type="ECO:0000259" key="6">
    <source>
        <dbReference type="Pfam" id="PF01408"/>
    </source>
</evidence>
<accession>A0ABR0T3S3</accession>
<name>A0ABR0T3S3_9HYPO</name>
<dbReference type="InterPro" id="IPR036291">
    <property type="entry name" value="NAD(P)-bd_dom_sf"/>
</dbReference>
<evidence type="ECO:0000313" key="7">
    <source>
        <dbReference type="EMBL" id="KAK5999085.1"/>
    </source>
</evidence>
<comment type="caution">
    <text evidence="7">The sequence shown here is derived from an EMBL/GenBank/DDBJ whole genome shotgun (WGS) entry which is preliminary data.</text>
</comment>
<proteinExistence type="inferred from homology"/>
<dbReference type="Gene3D" id="3.40.50.720">
    <property type="entry name" value="NAD(P)-binding Rossmann-like Domain"/>
    <property type="match status" value="1"/>
</dbReference>
<dbReference type="Proteomes" id="UP001338125">
    <property type="component" value="Unassembled WGS sequence"/>
</dbReference>
<reference evidence="7 8" key="1">
    <citation type="submission" date="2024-01" db="EMBL/GenBank/DDBJ databases">
        <title>Complete genome of Cladobotryum mycophilum ATHUM6906.</title>
        <authorList>
            <person name="Christinaki A.C."/>
            <person name="Myridakis A.I."/>
            <person name="Kouvelis V.N."/>
        </authorList>
    </citation>
    <scope>NUCLEOTIDE SEQUENCE [LARGE SCALE GENOMIC DNA]</scope>
    <source>
        <strain evidence="7 8">ATHUM6906</strain>
    </source>
</reference>
<evidence type="ECO:0000256" key="2">
    <source>
        <dbReference type="ARBA" id="ARBA00023002"/>
    </source>
</evidence>
<dbReference type="SUPFAM" id="SSF51735">
    <property type="entry name" value="NAD(P)-binding Rossmann-fold domains"/>
    <property type="match status" value="1"/>
</dbReference>
<comment type="catalytic activity">
    <reaction evidence="5">
        <text>D-xylose + NADP(+) = D-xylono-1,5-lactone + NADPH + H(+)</text>
        <dbReference type="Rhea" id="RHEA:22000"/>
        <dbReference type="ChEBI" id="CHEBI:15378"/>
        <dbReference type="ChEBI" id="CHEBI:15867"/>
        <dbReference type="ChEBI" id="CHEBI:53455"/>
        <dbReference type="ChEBI" id="CHEBI:57783"/>
        <dbReference type="ChEBI" id="CHEBI:58349"/>
        <dbReference type="EC" id="1.1.1.179"/>
    </reaction>
</comment>
<dbReference type="InterPro" id="IPR000683">
    <property type="entry name" value="Gfo/Idh/MocA-like_OxRdtase_N"/>
</dbReference>
<comment type="similarity">
    <text evidence="1">Belongs to the Gfo/Idh/MocA family.</text>
</comment>
<evidence type="ECO:0000256" key="1">
    <source>
        <dbReference type="ARBA" id="ARBA00010928"/>
    </source>
</evidence>
<keyword evidence="8" id="KW-1185">Reference proteome</keyword>
<feature type="domain" description="Gfo/Idh/MocA-like oxidoreductase N-terminal" evidence="6">
    <location>
        <begin position="27"/>
        <end position="134"/>
    </location>
</feature>
<evidence type="ECO:0000256" key="4">
    <source>
        <dbReference type="ARBA" id="ARBA00042988"/>
    </source>
</evidence>
<evidence type="ECO:0000256" key="5">
    <source>
        <dbReference type="ARBA" id="ARBA00049233"/>
    </source>
</evidence>
<dbReference type="EC" id="1.1.1.179" evidence="3"/>